<dbReference type="GO" id="GO:0060271">
    <property type="term" value="P:cilium assembly"/>
    <property type="evidence" value="ECO:0007669"/>
    <property type="project" value="TreeGrafter"/>
</dbReference>
<evidence type="ECO:0000259" key="1">
    <source>
        <dbReference type="Pfam" id="PF14727"/>
    </source>
</evidence>
<feature type="domain" description="PTHB1 hairpin" evidence="4">
    <location>
        <begin position="642"/>
        <end position="744"/>
    </location>
</feature>
<reference evidence="6" key="1">
    <citation type="submission" date="2025-08" db="UniProtKB">
        <authorList>
            <consortium name="Ensembl"/>
        </authorList>
    </citation>
    <scope>IDENTIFICATION</scope>
</reference>
<dbReference type="InterPro" id="IPR055363">
    <property type="entry name" value="PTHB1_hp_dom"/>
</dbReference>
<dbReference type="Pfam" id="PF14727">
    <property type="entry name" value="PHTB1_N"/>
    <property type="match status" value="1"/>
</dbReference>
<dbReference type="Pfam" id="PF23337">
    <property type="entry name" value="PTHB1_pf"/>
    <property type="match status" value="1"/>
</dbReference>
<evidence type="ECO:0000313" key="7">
    <source>
        <dbReference type="Proteomes" id="UP000694388"/>
    </source>
</evidence>
<dbReference type="GeneTree" id="ENSGT00390000000803"/>
<feature type="domain" description="PTHB1 N-terminal" evidence="1">
    <location>
        <begin position="9"/>
        <end position="373"/>
    </location>
</feature>
<protein>
    <recommendedName>
        <fullName evidence="8">Protein PTHB1</fullName>
    </recommendedName>
</protein>
<evidence type="ECO:0000259" key="4">
    <source>
        <dbReference type="Pfam" id="PF23338"/>
    </source>
</evidence>
<dbReference type="GO" id="GO:0016020">
    <property type="term" value="C:membrane"/>
    <property type="evidence" value="ECO:0007669"/>
    <property type="project" value="TreeGrafter"/>
</dbReference>
<accession>A0A8C4WW97</accession>
<organism evidence="6 7">
    <name type="scientific">Eptatretus burgeri</name>
    <name type="common">Inshore hagfish</name>
    <dbReference type="NCBI Taxonomy" id="7764"/>
    <lineage>
        <taxon>Eukaryota</taxon>
        <taxon>Metazoa</taxon>
        <taxon>Chordata</taxon>
        <taxon>Craniata</taxon>
        <taxon>Vertebrata</taxon>
        <taxon>Cyclostomata</taxon>
        <taxon>Myxini</taxon>
        <taxon>Myxiniformes</taxon>
        <taxon>Myxinidae</taxon>
        <taxon>Eptatretinae</taxon>
        <taxon>Eptatretus</taxon>
    </lineage>
</organism>
<dbReference type="Pfam" id="PF14728">
    <property type="entry name" value="PTHB1_GAE"/>
    <property type="match status" value="1"/>
</dbReference>
<dbReference type="Pfam" id="PF23339">
    <property type="entry name" value="PTHB1_CtH"/>
    <property type="match status" value="1"/>
</dbReference>
<proteinExistence type="predicted"/>
<dbReference type="InterPro" id="IPR055364">
    <property type="entry name" value="PTHB1_CtH_dom"/>
</dbReference>
<feature type="domain" description="PTHB1 C-terminal helix bundle" evidence="5">
    <location>
        <begin position="750"/>
        <end position="822"/>
    </location>
</feature>
<dbReference type="InterPro" id="IPR026511">
    <property type="entry name" value="PTHB1"/>
</dbReference>
<evidence type="ECO:0000259" key="2">
    <source>
        <dbReference type="Pfam" id="PF14728"/>
    </source>
</evidence>
<reference evidence="6" key="2">
    <citation type="submission" date="2025-09" db="UniProtKB">
        <authorList>
            <consortium name="Ensembl"/>
        </authorList>
    </citation>
    <scope>IDENTIFICATION</scope>
</reference>
<dbReference type="Ensembl" id="ENSEBUT00000015989.1">
    <property type="protein sequence ID" value="ENSEBUP00000015413.1"/>
    <property type="gene ID" value="ENSEBUG00000009717.1"/>
</dbReference>
<evidence type="ECO:0000313" key="6">
    <source>
        <dbReference type="Ensembl" id="ENSEBUP00000015413.1"/>
    </source>
</evidence>
<keyword evidence="7" id="KW-1185">Reference proteome</keyword>
<dbReference type="InterPro" id="IPR055362">
    <property type="entry name" value="PTHB1_pf_dom"/>
</dbReference>
<evidence type="ECO:0000259" key="5">
    <source>
        <dbReference type="Pfam" id="PF23339"/>
    </source>
</evidence>
<dbReference type="GO" id="GO:0034464">
    <property type="term" value="C:BBSome"/>
    <property type="evidence" value="ECO:0007669"/>
    <property type="project" value="InterPro"/>
</dbReference>
<evidence type="ECO:0000259" key="3">
    <source>
        <dbReference type="Pfam" id="PF23337"/>
    </source>
</evidence>
<dbReference type="Proteomes" id="UP000694388">
    <property type="component" value="Unplaced"/>
</dbReference>
<dbReference type="PANTHER" id="PTHR20991">
    <property type="entry name" value="PARATHYROID HORMONE-RESPONSIVE B1 GENE"/>
    <property type="match status" value="1"/>
</dbReference>
<sequence>MDVTVNLIMSLFKAREWWSCSIGQQEEFDHGCLCISNIDNSTSGQDKIIIGSFAGLLRVFLPQPCQPGTTYTPNDLLLEHQLEQAILQIASGRFVSGTDMVCLAVLHPQKLAVYRFTGTLGVVEQGNEYQLKVMYEHNLQRMACNMTCGPFGQVKGKDFICVQSMDGFLAFFEQESFTTGRLLPKFLLPGPICYNPRADSFITVSSQRFVESYRYEELAVSVDESNTLVQTGHQWNTQTRKTPSAEWTLNIGEQALDIRVAAFDQAPTCLLVLGEKHLFYLQEGGKLCRMRKLESSPSCFLPYTSVQEGTVQILVGTHDKSLLVFCDDQLQWVARLSHVPISVCIGTFRDLRGIVVTISDEGHLQCSYLGTNPDSFKAPRTENRDVNFAEMEAELKELHRVIKASTNTKDIVPKKCKDDLVLTTTIITALDATHVAAAKGDEETFPSVTVKVTLESGHPVHHVKLMVSVPVPLTLSTDQFSFYYIDPGKPISVNFTVLLKEDFAPAELDGMAIVTYSTPSGIPKVVESSFSLPLLLVCQAVLATNSTGNKITIDTNKPSVHLGSLFEEFVKGDEGELANAISFQLPDGSSVTVLASKTSQRYRVQSVQFENLCLITMELYQRLGNHFHKRGIMDFTCSFTGPLPLDDYFKIIDIHFGLRQLAEHFLELLAKQAVQFRAIQRCLLTRIKDKNPASVQGLGFLLEKTYAQMMELGESAEANQRSLVRARVALEAGGQLLLLLLQLSHDLTPSTTGILRAALLPMLEDSQQLGWEETVEMAVSHLLSTSLAEPNHDQPPCSMTKLTIPSETTDLKKSLRLMCERLSKSCNLNMTAANCVDAQSCQGTPSTQ</sequence>
<dbReference type="AlphaFoldDB" id="A0A8C4WW97"/>
<feature type="domain" description="PTHB1 platform" evidence="3">
    <location>
        <begin position="533"/>
        <end position="640"/>
    </location>
</feature>
<dbReference type="InterPro" id="IPR028074">
    <property type="entry name" value="PHTB1_GAE_dom"/>
</dbReference>
<feature type="domain" description="PTHB1 GAE" evidence="2">
    <location>
        <begin position="443"/>
        <end position="530"/>
    </location>
</feature>
<dbReference type="Pfam" id="PF23338">
    <property type="entry name" value="PTHB1_hp"/>
    <property type="match status" value="1"/>
</dbReference>
<name>A0A8C4WW97_EPTBU</name>
<dbReference type="PANTHER" id="PTHR20991:SF0">
    <property type="entry name" value="PROTEIN PTHB1"/>
    <property type="match status" value="1"/>
</dbReference>
<dbReference type="InterPro" id="IPR028073">
    <property type="entry name" value="PHTB1_N_dom"/>
</dbReference>
<evidence type="ECO:0008006" key="8">
    <source>
        <dbReference type="Google" id="ProtNLM"/>
    </source>
</evidence>